<gene>
    <name evidence="1" type="ORF">ERS075527_02219</name>
</gene>
<sequence length="68" mass="7891">MSCRYCAHCRKTRERANTRREAIRQIRNCPHCDDYGRLDNLTDCPRHGNWAAAQALNETDAQDQEGAR</sequence>
<dbReference type="Proteomes" id="UP000038487">
    <property type="component" value="Unassembled WGS sequence"/>
</dbReference>
<dbReference type="EMBL" id="CSUW01000004">
    <property type="protein sequence ID" value="CPT28102.1"/>
    <property type="molecule type" value="Genomic_DNA"/>
</dbReference>
<evidence type="ECO:0000313" key="1">
    <source>
        <dbReference type="EMBL" id="CPT28102.1"/>
    </source>
</evidence>
<protein>
    <submittedName>
        <fullName evidence="1">Uncharacterized protein</fullName>
    </submittedName>
</protein>
<proteinExistence type="predicted"/>
<name>A0AB33T5C5_9MYCO</name>
<dbReference type="RefSeq" id="WP_005090662.1">
    <property type="nucleotide sequence ID" value="NZ_CM125927.1"/>
</dbReference>
<comment type="caution">
    <text evidence="1">The sequence shown here is derived from an EMBL/GenBank/DDBJ whole genome shotgun (WGS) entry which is preliminary data.</text>
</comment>
<reference evidence="1 2" key="1">
    <citation type="submission" date="2015-03" db="EMBL/GenBank/DDBJ databases">
        <authorList>
            <consortium name="Pathogen Informatics"/>
            <person name="Murphy D."/>
        </authorList>
    </citation>
    <scope>NUCLEOTIDE SEQUENCE [LARGE SCALE GENOMIC DNA]</scope>
    <source>
        <strain evidence="1 2">PAP036</strain>
    </source>
</reference>
<evidence type="ECO:0000313" key="2">
    <source>
        <dbReference type="Proteomes" id="UP000038487"/>
    </source>
</evidence>
<accession>A0AB33T5C5</accession>
<organism evidence="1 2">
    <name type="scientific">Mycobacteroides abscessus</name>
    <dbReference type="NCBI Taxonomy" id="36809"/>
    <lineage>
        <taxon>Bacteria</taxon>
        <taxon>Bacillati</taxon>
        <taxon>Actinomycetota</taxon>
        <taxon>Actinomycetes</taxon>
        <taxon>Mycobacteriales</taxon>
        <taxon>Mycobacteriaceae</taxon>
        <taxon>Mycobacteroides</taxon>
    </lineage>
</organism>
<dbReference type="AlphaFoldDB" id="A0AB33T5C5"/>